<protein>
    <submittedName>
        <fullName evidence="1">Uncharacterized protein</fullName>
    </submittedName>
</protein>
<accession>A0ACC7P859</accession>
<proteinExistence type="predicted"/>
<evidence type="ECO:0000313" key="1">
    <source>
        <dbReference type="EMBL" id="MFO2476568.1"/>
    </source>
</evidence>
<name>A0ACC7P859_9PSED</name>
<dbReference type="Proteomes" id="UP001637618">
    <property type="component" value="Unassembled WGS sequence"/>
</dbReference>
<reference evidence="1" key="1">
    <citation type="submission" date="2022-11" db="EMBL/GenBank/DDBJ databases">
        <title>Draft genome sequences of strains of Pseudomonas imrae sp. nov.</title>
        <authorList>
            <person name="Salva Serra F."/>
            <person name="Nimje P."/>
            <person name="Moore E.R.B."/>
            <person name="Marathe N.P."/>
        </authorList>
    </citation>
    <scope>NUCLEOTIDE SEQUENCE</scope>
    <source>
        <strain evidence="1">15FMM2</strain>
    </source>
</reference>
<keyword evidence="2" id="KW-1185">Reference proteome</keyword>
<comment type="caution">
    <text evidence="1">The sequence shown here is derived from an EMBL/GenBank/DDBJ whole genome shotgun (WGS) entry which is preliminary data.</text>
</comment>
<gene>
    <name evidence="1" type="ORF">OOJ96_04010</name>
</gene>
<dbReference type="EMBL" id="JAPEQY010000002">
    <property type="protein sequence ID" value="MFO2476568.1"/>
    <property type="molecule type" value="Genomic_DNA"/>
</dbReference>
<evidence type="ECO:0000313" key="2">
    <source>
        <dbReference type="Proteomes" id="UP001637618"/>
    </source>
</evidence>
<sequence length="406" mass="44349">MHSTSFESRNPRYNDPYALPSLENVADEAYGEGYRHGQQDARGAGQYSMANGTTQQGLRFPGAQNSPLGFDYQTPQMRNFTGQGAFQAPSTNDFMNGMQSNTQTSSSSNPMMQMMTMLSGMMSALMGQMFGGGPGHGQPGRPFPGHSHPQPANPCHPGHGQPGIFPPPKPDPIGIFPPPSCGHPHPPSHAHPHITEYSRQSDKQFASVVQTHFDALKAPGKPEHITAESLKAVMAGRTLDGKETTRDEKAVAKEMLARATLFDAFDKGGFGQLHDGKFGRRDIQRVGDNALGNSNPVYGGNGRSSSPKRSDHELIDGLRNDFRAFESKKKPGYIDLNDLEAYAKRPLSDDPVENRRIEIAQGVVAKPELARLLDIGTRVKEGNQDTDGTFDMDNLNFIKANYKEKK</sequence>
<organism evidence="1 2">
    <name type="scientific">Pseudomonas imrae</name>
    <dbReference type="NCBI Taxonomy" id="2992837"/>
    <lineage>
        <taxon>Bacteria</taxon>
        <taxon>Pseudomonadati</taxon>
        <taxon>Pseudomonadota</taxon>
        <taxon>Gammaproteobacteria</taxon>
        <taxon>Pseudomonadales</taxon>
        <taxon>Pseudomonadaceae</taxon>
        <taxon>Pseudomonas</taxon>
    </lineage>
</organism>